<dbReference type="AlphaFoldDB" id="A0AAU7DUV7"/>
<reference evidence="1" key="1">
    <citation type="submission" date="2024-02" db="EMBL/GenBank/DDBJ databases">
        <title>Tomenella chthoni gen. nov. sp. nov., a member of the family Jonesiaceae isolated from bat guano.</title>
        <authorList>
            <person name="Miller S.L."/>
            <person name="King J."/>
            <person name="Sankaranarayanan K."/>
            <person name="Lawson P.A."/>
        </authorList>
    </citation>
    <scope>NUCLEOTIDE SEQUENCE</scope>
    <source>
        <strain evidence="1">BS-20</strain>
    </source>
</reference>
<sequence length="180" mass="19204">MSEFGDFLAHPADLAVKTGTPATDPRLLLALQRAGDRFEGKISYKINLVTDDVVLLSGDGSRHLFLPARPVVGTPTVKIAGTPTTAFEVARNNSILRHATGWPDGLDNIEVTFSHGWEIPPADIQDAVLEQAETIFLVTVGIQSRTAGSESITTSALAAIGVTQKWTDAVEKYALYGGDT</sequence>
<gene>
    <name evidence="1" type="ORF">V5R04_15590</name>
</gene>
<accession>A0AAU7DUV7</accession>
<proteinExistence type="predicted"/>
<protein>
    <submittedName>
        <fullName evidence="1">Uncharacterized protein</fullName>
    </submittedName>
</protein>
<name>A0AAU7DUV7_9MICO</name>
<evidence type="ECO:0000313" key="1">
    <source>
        <dbReference type="EMBL" id="XBH21608.1"/>
    </source>
</evidence>
<dbReference type="EMBL" id="CP146203">
    <property type="protein sequence ID" value="XBH21608.1"/>
    <property type="molecule type" value="Genomic_DNA"/>
</dbReference>
<organism evidence="1">
    <name type="scientific">Jonesiaceae bacterium BS-20</name>
    <dbReference type="NCBI Taxonomy" id="3120821"/>
    <lineage>
        <taxon>Bacteria</taxon>
        <taxon>Bacillati</taxon>
        <taxon>Actinomycetota</taxon>
        <taxon>Actinomycetes</taxon>
        <taxon>Micrococcales</taxon>
        <taxon>Jonesiaceae</taxon>
    </lineage>
</organism>